<feature type="transmembrane region" description="Helical" evidence="1">
    <location>
        <begin position="382"/>
        <end position="402"/>
    </location>
</feature>
<feature type="transmembrane region" description="Helical" evidence="1">
    <location>
        <begin position="115"/>
        <end position="136"/>
    </location>
</feature>
<name>A0ABS6XEH0_9BACT</name>
<dbReference type="PANTHER" id="PTHR30282">
    <property type="entry name" value="P-AMINOBENZOYL GLUTAMATE TRANSPORTER"/>
    <property type="match status" value="1"/>
</dbReference>
<reference evidence="2 3" key="1">
    <citation type="submission" date="2021-07" db="EMBL/GenBank/DDBJ databases">
        <authorList>
            <person name="Kim M.K."/>
        </authorList>
    </citation>
    <scope>NUCLEOTIDE SEQUENCE [LARGE SCALE GENOMIC DNA]</scope>
    <source>
        <strain evidence="2 3">HLY7-15</strain>
    </source>
</reference>
<protein>
    <submittedName>
        <fullName evidence="2">AbgT family transporter</fullName>
    </submittedName>
</protein>
<keyword evidence="3" id="KW-1185">Reference proteome</keyword>
<evidence type="ECO:0000313" key="3">
    <source>
        <dbReference type="Proteomes" id="UP000774935"/>
    </source>
</evidence>
<feature type="transmembrane region" description="Helical" evidence="1">
    <location>
        <begin position="409"/>
        <end position="427"/>
    </location>
</feature>
<keyword evidence="1" id="KW-0812">Transmembrane</keyword>
<organism evidence="2 3">
    <name type="scientific">Pontibacter populi</name>
    <dbReference type="NCBI Taxonomy" id="890055"/>
    <lineage>
        <taxon>Bacteria</taxon>
        <taxon>Pseudomonadati</taxon>
        <taxon>Bacteroidota</taxon>
        <taxon>Cytophagia</taxon>
        <taxon>Cytophagales</taxon>
        <taxon>Hymenobacteraceae</taxon>
        <taxon>Pontibacter</taxon>
    </lineage>
</organism>
<dbReference type="Proteomes" id="UP000774935">
    <property type="component" value="Unassembled WGS sequence"/>
</dbReference>
<dbReference type="PANTHER" id="PTHR30282:SF0">
    <property type="entry name" value="P-AMINOBENZOYL-GLUTAMATE TRANSPORT PROTEIN"/>
    <property type="match status" value="1"/>
</dbReference>
<gene>
    <name evidence="2" type="ORF">KYK27_15110</name>
</gene>
<feature type="transmembrane region" description="Helical" evidence="1">
    <location>
        <begin position="301"/>
        <end position="322"/>
    </location>
</feature>
<evidence type="ECO:0000256" key="1">
    <source>
        <dbReference type="SAM" id="Phobius"/>
    </source>
</evidence>
<feature type="transmembrane region" description="Helical" evidence="1">
    <location>
        <begin position="262"/>
        <end position="281"/>
    </location>
</feature>
<keyword evidence="1" id="KW-1133">Transmembrane helix</keyword>
<comment type="caution">
    <text evidence="2">The sequence shown here is derived from an EMBL/GenBank/DDBJ whole genome shotgun (WGS) entry which is preliminary data.</text>
</comment>
<proteinExistence type="predicted"/>
<dbReference type="EMBL" id="JAHWXQ010000004">
    <property type="protein sequence ID" value="MBW3366390.1"/>
    <property type="molecule type" value="Genomic_DNA"/>
</dbReference>
<feature type="transmembrane region" description="Helical" evidence="1">
    <location>
        <begin position="29"/>
        <end position="49"/>
    </location>
</feature>
<keyword evidence="1" id="KW-0472">Membrane</keyword>
<feature type="transmembrane region" description="Helical" evidence="1">
    <location>
        <begin position="213"/>
        <end position="231"/>
    </location>
</feature>
<dbReference type="RefSeq" id="WP_199111016.1">
    <property type="nucleotide sequence ID" value="NZ_JAHWXQ010000004.1"/>
</dbReference>
<feature type="transmembrane region" description="Helical" evidence="1">
    <location>
        <begin position="84"/>
        <end position="103"/>
    </location>
</feature>
<feature type="transmembrane region" description="Helical" evidence="1">
    <location>
        <begin position="343"/>
        <end position="362"/>
    </location>
</feature>
<feature type="transmembrane region" description="Helical" evidence="1">
    <location>
        <begin position="166"/>
        <end position="186"/>
    </location>
</feature>
<feature type="transmembrane region" description="Helical" evidence="1">
    <location>
        <begin position="142"/>
        <end position="159"/>
    </location>
</feature>
<evidence type="ECO:0000313" key="2">
    <source>
        <dbReference type="EMBL" id="MBW3366390.1"/>
    </source>
</evidence>
<accession>A0ABS6XEH0</accession>
<dbReference type="Pfam" id="PF03806">
    <property type="entry name" value="ABG_transport"/>
    <property type="match status" value="1"/>
</dbReference>
<feature type="transmembrane region" description="Helical" evidence="1">
    <location>
        <begin position="479"/>
        <end position="499"/>
    </location>
</feature>
<sequence length="509" mass="54280">MPALQEKKSGIDRFLSVIERIGNALPHPATLFAGFALLVIILSWVASLFDMAVVHPGTGETVAPVNLVSAEGLHMILTRMVTNFTGFAPLGTVLVSLLGIGIAEGTGLIGAVLRLVVLASPKRLLTFVIVFAGVMSNTASEVGYVLLVPLAAIIFLAAGRHPLAGLAAAFAGVSGGYSANLLLGTIDPLLAGLSTEAARIIDPNYAVNPAANYYFMFVSTFLIAGLGTWVTEKVVIPRLGEYTGDEKPESIDRLNTQEKRGILYAGIAVLLMVAFILGGLIPENGYLRNPETGEILHSPFMSGIVAFIFILAGVAGIAYGIGAKTIKNDSDVMRGMAKSMETLGSYIVLVFFAAQFVAYFNWTNLGLILAINGAEVLKTMGLSGIPLMIMFILVAASINMVMGSASAKWAIMAPVFIPMFMLLGYTPEFTQVAYRIGDSVTNIISPMMSYFALIVAFIQRYDKKAGIGTVISTMLPYSITFLIGWIIMFIIWILLGLPIGPGAELYMPK</sequence>
<feature type="transmembrane region" description="Helical" evidence="1">
    <location>
        <begin position="439"/>
        <end position="458"/>
    </location>
</feature>
<dbReference type="InterPro" id="IPR004697">
    <property type="entry name" value="AbgT"/>
</dbReference>